<feature type="region of interest" description="Disordered" evidence="5">
    <location>
        <begin position="1"/>
        <end position="26"/>
    </location>
</feature>
<evidence type="ECO:0000256" key="2">
    <source>
        <dbReference type="ARBA" id="ARBA00023015"/>
    </source>
</evidence>
<dbReference type="OrthoDB" id="338531at2759"/>
<dbReference type="PANTHER" id="PTHR22970">
    <property type="entry name" value="AT-RICH INTERACTIVE DOMAIN-CONTAINING PROTEIN 2"/>
    <property type="match status" value="1"/>
</dbReference>
<dbReference type="GO" id="GO:0006325">
    <property type="term" value="P:chromatin organization"/>
    <property type="evidence" value="ECO:0007669"/>
    <property type="project" value="UniProtKB-KW"/>
</dbReference>
<feature type="domain" description="RFX-type winged-helix" evidence="6">
    <location>
        <begin position="336"/>
        <end position="414"/>
    </location>
</feature>
<dbReference type="Proteomes" id="UP000007148">
    <property type="component" value="Unassembled WGS sequence"/>
</dbReference>
<sequence>MTTAPPYRYAMGNQPGNPRQMGPPQAGPPLDGHEYWFLIPGPNNRMILSLESGLEPDVTWAMKHLLHATASERFLLGKYPALVPALIRYPEWFLEHADEEDGSTWCPNPEFTTNRRFALNSLLIIKNLSMSEENAAILARMERIRTLVFDIMEKCQRPTDSTLEFLLGAIDIFRYTITKWPASPVPEKTKVLVDIVGRSNDRAIMISGWSALHNLLDTFTNVTHVTPESSALNAAIRVLPLHFDQPLSTAALDYILAHVSNPALAKAFLHHPEMPQALKLLTYQLIFDQQKVLEYVKVTVAQPSKTEIAQNNAIGPLELKKEVLDELSALPEPDRVTQWMQRAFEAVPHAEITQVDFWNLYRTAFTSYGPDTMLPATDLIKLVTNVFPSAMPMVSQGANGKPSKFIIKGLERRRAVAEGRTKCHWDRWKCPEPAFETATALYRHVKTHVNSTTVQCLWGSCTHISASPKLFHRHLLTHLPLDLAGPRHPGQVDDVLVPPNSHVDPGVPTARPVPPGPAHIVNYPKATTDPPAGSFSALLIMRILYRTSFVQAEVVLKTDGDHFGFPGIEQPLIEGDTEVAMEDLGYDTLEGQRKGKAAFKGIGGMLSGVIIHDAAIAAWIDEMLDSIKALPLSQ</sequence>
<dbReference type="GO" id="GO:0006355">
    <property type="term" value="P:regulation of DNA-templated transcription"/>
    <property type="evidence" value="ECO:0007669"/>
    <property type="project" value="InterPro"/>
</dbReference>
<dbReference type="GO" id="GO:0016586">
    <property type="term" value="C:RSC-type complex"/>
    <property type="evidence" value="ECO:0007669"/>
    <property type="project" value="TreeGrafter"/>
</dbReference>
<evidence type="ECO:0000259" key="6">
    <source>
        <dbReference type="PROSITE" id="PS51526"/>
    </source>
</evidence>
<gene>
    <name evidence="7" type="ORF">PIIN_03338</name>
</gene>
<dbReference type="PANTHER" id="PTHR22970:SF14">
    <property type="entry name" value="AT-RICH INTERACTIVE DOMAIN-CONTAINING PROTEIN 2"/>
    <property type="match status" value="1"/>
</dbReference>
<reference evidence="7 8" key="1">
    <citation type="journal article" date="2011" name="PLoS Pathog.">
        <title>Endophytic Life Strategies Decoded by Genome and Transcriptome Analyses of the Mutualistic Root Symbiont Piriformospora indica.</title>
        <authorList>
            <person name="Zuccaro A."/>
            <person name="Lahrmann U."/>
            <person name="Guldener U."/>
            <person name="Langen G."/>
            <person name="Pfiffi S."/>
            <person name="Biedenkopf D."/>
            <person name="Wong P."/>
            <person name="Samans B."/>
            <person name="Grimm C."/>
            <person name="Basiewicz M."/>
            <person name="Murat C."/>
            <person name="Martin F."/>
            <person name="Kogel K.H."/>
        </authorList>
    </citation>
    <scope>NUCLEOTIDE SEQUENCE [LARGE SCALE GENOMIC DNA]</scope>
    <source>
        <strain evidence="7 8">DSM 11827</strain>
    </source>
</reference>
<name>G4TDP5_SERID</name>
<evidence type="ECO:0000256" key="1">
    <source>
        <dbReference type="ARBA" id="ARBA00022853"/>
    </source>
</evidence>
<keyword evidence="2" id="KW-0805">Transcription regulation</keyword>
<keyword evidence="4" id="KW-0539">Nucleus</keyword>
<evidence type="ECO:0000313" key="7">
    <source>
        <dbReference type="EMBL" id="CCA69438.1"/>
    </source>
</evidence>
<keyword evidence="1" id="KW-0156">Chromatin regulator</keyword>
<dbReference type="InterPro" id="IPR003150">
    <property type="entry name" value="DNA-bd_RFX"/>
</dbReference>
<dbReference type="OMA" id="PQRCYEW"/>
<dbReference type="EMBL" id="CAFZ01000055">
    <property type="protein sequence ID" value="CCA69438.1"/>
    <property type="molecule type" value="Genomic_DNA"/>
</dbReference>
<dbReference type="GO" id="GO:0003677">
    <property type="term" value="F:DNA binding"/>
    <property type="evidence" value="ECO:0007669"/>
    <property type="project" value="InterPro"/>
</dbReference>
<evidence type="ECO:0000256" key="4">
    <source>
        <dbReference type="ARBA" id="ARBA00023242"/>
    </source>
</evidence>
<evidence type="ECO:0000256" key="3">
    <source>
        <dbReference type="ARBA" id="ARBA00023163"/>
    </source>
</evidence>
<dbReference type="FunCoup" id="G4TDP5">
    <property type="interactions" value="6"/>
</dbReference>
<organism evidence="7 8">
    <name type="scientific">Serendipita indica (strain DSM 11827)</name>
    <name type="common">Root endophyte fungus</name>
    <name type="synonym">Piriformospora indica</name>
    <dbReference type="NCBI Taxonomy" id="1109443"/>
    <lineage>
        <taxon>Eukaryota</taxon>
        <taxon>Fungi</taxon>
        <taxon>Dikarya</taxon>
        <taxon>Basidiomycota</taxon>
        <taxon>Agaricomycotina</taxon>
        <taxon>Agaricomycetes</taxon>
        <taxon>Sebacinales</taxon>
        <taxon>Serendipitaceae</taxon>
        <taxon>Serendipita</taxon>
    </lineage>
</organism>
<accession>G4TDP5</accession>
<dbReference type="PROSITE" id="PS51526">
    <property type="entry name" value="RFX_DBD"/>
    <property type="match status" value="1"/>
</dbReference>
<dbReference type="InterPro" id="IPR052406">
    <property type="entry name" value="Chromatin_Remodeling_Comp"/>
</dbReference>
<proteinExistence type="predicted"/>
<dbReference type="eggNOG" id="ENOG502QVTM">
    <property type="taxonomic scope" value="Eukaryota"/>
</dbReference>
<evidence type="ECO:0000256" key="5">
    <source>
        <dbReference type="SAM" id="MobiDB-lite"/>
    </source>
</evidence>
<dbReference type="HOGENOM" id="CLU_028353_0_0_1"/>
<dbReference type="STRING" id="1109443.G4TDP5"/>
<dbReference type="AlphaFoldDB" id="G4TDP5"/>
<dbReference type="InParanoid" id="G4TDP5"/>
<keyword evidence="8" id="KW-1185">Reference proteome</keyword>
<evidence type="ECO:0000313" key="8">
    <source>
        <dbReference type="Proteomes" id="UP000007148"/>
    </source>
</evidence>
<protein>
    <recommendedName>
        <fullName evidence="6">RFX-type winged-helix domain-containing protein</fullName>
    </recommendedName>
</protein>
<comment type="caution">
    <text evidence="7">The sequence shown here is derived from an EMBL/GenBank/DDBJ whole genome shotgun (WGS) entry which is preliminary data.</text>
</comment>
<keyword evidence="3" id="KW-0804">Transcription</keyword>